<evidence type="ECO:0000256" key="1">
    <source>
        <dbReference type="ARBA" id="ARBA00004141"/>
    </source>
</evidence>
<keyword evidence="2 5" id="KW-0812">Transmembrane</keyword>
<dbReference type="Proteomes" id="UP000327030">
    <property type="component" value="Chromosome 1"/>
</dbReference>
<evidence type="ECO:0000256" key="3">
    <source>
        <dbReference type="ARBA" id="ARBA00022989"/>
    </source>
</evidence>
<evidence type="ECO:0000313" key="7">
    <source>
        <dbReference type="EMBL" id="QFJ56123.1"/>
    </source>
</evidence>
<comment type="subcellular location">
    <subcellularLocation>
        <location evidence="1">Membrane</location>
        <topology evidence="1">Multi-pass membrane protein</topology>
    </subcellularLocation>
</comment>
<reference evidence="8" key="1">
    <citation type="submission" date="2019-08" db="EMBL/GenBank/DDBJ databases">
        <title>Complete Genome Sequence of the Polysaccharide-Degrading Rumen Bacterium Pseudobutyrivibrio xylanivorans MA3014.</title>
        <authorList>
            <person name="Palevich N."/>
            <person name="Maclean P.H."/>
            <person name="Kelly W.J."/>
            <person name="Leahy S.C."/>
            <person name="Rakonjac J."/>
            <person name="Attwood G.T."/>
        </authorList>
    </citation>
    <scope>NUCLEOTIDE SEQUENCE [LARGE SCALE GENOMIC DNA]</scope>
    <source>
        <strain evidence="8">MA3014</strain>
    </source>
</reference>
<evidence type="ECO:0000256" key="4">
    <source>
        <dbReference type="ARBA" id="ARBA00023136"/>
    </source>
</evidence>
<sequence length="429" mass="47323">MISFKDYFLVQLKRILKILPGTIVMLAIFAVLCGTIAYALINNESILAEHQRYKLGVVGDTSDDMLTMGIELLENNDDSRFMLEIVRLNDESKAKAALREGAISAYVLVNDDFINSLNALSNDMSLEYFATSGQRGITNVMMDEIADIASNLVVNSEKGLLSLRKQMEDAGYPAEVINGNTNELLALYIGAMLARTDMAEIKDLGLSDGLSTEQYYSISLSLFFLLLMSFCGVSLFLDDKKATHKFVSAKGLGAVRQILAEFLAYFLMNLFCVEVILFCVRRLSNIGAISSESAEMIGDSLFIKSEINIIPTIILFSALGFLIFEAISGVINKCLAAFFLYTGMAYISGYFYPKSFFPDALQRIGGVLPTGVAFRYMEGLQRESFSSITSSRMMVGAYISLLQCYLLIAAYTTVCVLGAIIVRGLKIRK</sequence>
<gene>
    <name evidence="7" type="ORF">FXF36_15130</name>
</gene>
<evidence type="ECO:0000256" key="2">
    <source>
        <dbReference type="ARBA" id="ARBA00022692"/>
    </source>
</evidence>
<dbReference type="GO" id="GO:0140359">
    <property type="term" value="F:ABC-type transporter activity"/>
    <property type="evidence" value="ECO:0007669"/>
    <property type="project" value="InterPro"/>
</dbReference>
<dbReference type="AlphaFoldDB" id="A0A5P6VU16"/>
<feature type="transmembrane region" description="Helical" evidence="5">
    <location>
        <begin position="395"/>
        <end position="422"/>
    </location>
</feature>
<dbReference type="EMBL" id="CP043028">
    <property type="protein sequence ID" value="QFJ56123.1"/>
    <property type="molecule type" value="Genomic_DNA"/>
</dbReference>
<dbReference type="RefSeq" id="WP_151625538.1">
    <property type="nucleotide sequence ID" value="NZ_CP043028.1"/>
</dbReference>
<dbReference type="GO" id="GO:0016020">
    <property type="term" value="C:membrane"/>
    <property type="evidence" value="ECO:0007669"/>
    <property type="project" value="UniProtKB-SubCell"/>
</dbReference>
<feature type="transmembrane region" description="Helical" evidence="5">
    <location>
        <begin position="334"/>
        <end position="352"/>
    </location>
</feature>
<evidence type="ECO:0000313" key="8">
    <source>
        <dbReference type="Proteomes" id="UP000327030"/>
    </source>
</evidence>
<feature type="transmembrane region" description="Helical" evidence="5">
    <location>
        <begin position="215"/>
        <end position="237"/>
    </location>
</feature>
<evidence type="ECO:0000256" key="5">
    <source>
        <dbReference type="SAM" id="Phobius"/>
    </source>
</evidence>
<feature type="domain" description="ABC-2 type transporter transmembrane" evidence="6">
    <location>
        <begin position="22"/>
        <end position="409"/>
    </location>
</feature>
<proteinExistence type="predicted"/>
<feature type="transmembrane region" description="Helical" evidence="5">
    <location>
        <begin position="258"/>
        <end position="278"/>
    </location>
</feature>
<dbReference type="OrthoDB" id="2021197at2"/>
<protein>
    <submittedName>
        <fullName evidence="7">ABC transporter permease</fullName>
    </submittedName>
</protein>
<dbReference type="InterPro" id="IPR013525">
    <property type="entry name" value="ABC2_TM"/>
</dbReference>
<feature type="transmembrane region" description="Helical" evidence="5">
    <location>
        <begin position="309"/>
        <end position="327"/>
    </location>
</feature>
<evidence type="ECO:0000259" key="6">
    <source>
        <dbReference type="Pfam" id="PF12698"/>
    </source>
</evidence>
<keyword evidence="3 5" id="KW-1133">Transmembrane helix</keyword>
<accession>A0A5P6VU16</accession>
<name>A0A5P6VU16_PSEXY</name>
<dbReference type="Pfam" id="PF12698">
    <property type="entry name" value="ABC2_membrane_3"/>
    <property type="match status" value="1"/>
</dbReference>
<feature type="transmembrane region" description="Helical" evidence="5">
    <location>
        <begin position="21"/>
        <end position="41"/>
    </location>
</feature>
<organism evidence="7 8">
    <name type="scientific">Pseudobutyrivibrio xylanivorans</name>
    <dbReference type="NCBI Taxonomy" id="185007"/>
    <lineage>
        <taxon>Bacteria</taxon>
        <taxon>Bacillati</taxon>
        <taxon>Bacillota</taxon>
        <taxon>Clostridia</taxon>
        <taxon>Lachnospirales</taxon>
        <taxon>Lachnospiraceae</taxon>
        <taxon>Pseudobutyrivibrio</taxon>
    </lineage>
</organism>
<keyword evidence="4 5" id="KW-0472">Membrane</keyword>
<dbReference type="KEGG" id="pxv:FXF36_15130"/>